<dbReference type="SMART" id="SM00421">
    <property type="entry name" value="HTH_LUXR"/>
    <property type="match status" value="1"/>
</dbReference>
<dbReference type="Proteomes" id="UP000693892">
    <property type="component" value="Unassembled WGS sequence"/>
</dbReference>
<proteinExistence type="predicted"/>
<evidence type="ECO:0000256" key="3">
    <source>
        <dbReference type="ARBA" id="ARBA00023163"/>
    </source>
</evidence>
<dbReference type="GO" id="GO:0006355">
    <property type="term" value="P:regulation of DNA-templated transcription"/>
    <property type="evidence" value="ECO:0007669"/>
    <property type="project" value="InterPro"/>
</dbReference>
<accession>A0A916JWK3</accession>
<keyword evidence="1" id="KW-0805">Transcription regulation</keyword>
<dbReference type="AlphaFoldDB" id="A0A916JWK3"/>
<dbReference type="InterPro" id="IPR000792">
    <property type="entry name" value="Tscrpt_reg_LuxR_C"/>
</dbReference>
<reference evidence="6" key="1">
    <citation type="submission" date="2021-06" db="EMBL/GenBank/DDBJ databases">
        <authorList>
            <person name="Criscuolo A."/>
        </authorList>
    </citation>
    <scope>NUCLEOTIDE SEQUENCE</scope>
    <source>
        <strain evidence="6">CIP111803</strain>
    </source>
</reference>
<dbReference type="PANTHER" id="PTHR44688:SF16">
    <property type="entry name" value="DNA-BINDING TRANSCRIPTIONAL ACTIVATOR DEVR_DOSR"/>
    <property type="match status" value="1"/>
</dbReference>
<organism evidence="6 7">
    <name type="scientific">Leucobacter soli</name>
    <dbReference type="NCBI Taxonomy" id="2812850"/>
    <lineage>
        <taxon>Bacteria</taxon>
        <taxon>Bacillati</taxon>
        <taxon>Actinomycetota</taxon>
        <taxon>Actinomycetes</taxon>
        <taxon>Micrococcales</taxon>
        <taxon>Microbacteriaceae</taxon>
        <taxon>Leucobacter</taxon>
    </lineage>
</organism>
<evidence type="ECO:0000256" key="4">
    <source>
        <dbReference type="SAM" id="MobiDB-lite"/>
    </source>
</evidence>
<evidence type="ECO:0000259" key="5">
    <source>
        <dbReference type="PROSITE" id="PS50043"/>
    </source>
</evidence>
<dbReference type="RefSeq" id="WP_218114647.1">
    <property type="nucleotide sequence ID" value="NZ_CAJVAP010000009.1"/>
</dbReference>
<keyword evidence="7" id="KW-1185">Reference proteome</keyword>
<evidence type="ECO:0000313" key="6">
    <source>
        <dbReference type="EMBL" id="CAG7607476.1"/>
    </source>
</evidence>
<comment type="caution">
    <text evidence="6">The sequence shown here is derived from an EMBL/GenBank/DDBJ whole genome shotgun (WGS) entry which is preliminary data.</text>
</comment>
<evidence type="ECO:0000313" key="7">
    <source>
        <dbReference type="Proteomes" id="UP000693892"/>
    </source>
</evidence>
<evidence type="ECO:0000256" key="2">
    <source>
        <dbReference type="ARBA" id="ARBA00023125"/>
    </source>
</evidence>
<dbReference type="PROSITE" id="PS50043">
    <property type="entry name" value="HTH_LUXR_2"/>
    <property type="match status" value="1"/>
</dbReference>
<keyword evidence="3" id="KW-0804">Transcription</keyword>
<feature type="domain" description="HTH luxR-type" evidence="5">
    <location>
        <begin position="713"/>
        <end position="778"/>
    </location>
</feature>
<dbReference type="CDD" id="cd06170">
    <property type="entry name" value="LuxR_C_like"/>
    <property type="match status" value="1"/>
</dbReference>
<sequence length="790" mass="86376">MSGLTAPFTLVIDDYHAVTNAEFDIALAELLDFSPHLSLVVIGRRVTLLDRPIVTGRTPTTVIGPRDLAVPPEEALALAAKHGLAESDRLRAAIEQSAGWPLAIRAVLEAPLDDVPVDPFTGLNRFALDHLELVGSPARHMLLAASQLDAITLDQAAEFCETDMARMRAGMHTLIEYGVLTAIAGPDTTEFRCHPAVLPYLAARARRSFSSEQRSELYIGRAERIVGTAPFTAFRLYCAAEAYSEAEVVLALHFTTIIDEVDETSRILRSLTDATLETYPTFAAARLLLAMPDPTVPPATLNLLIAVWQRGVERAYSEGSARSEELELPRLAQAMVLERLLGKMEEAGAHARELEARLKAAESEEDPIEVTGQRPSDGPNATLLHGSLPTYYREIASTALMVGDFAQARRNWAQLRMHAERMIVAPWHGFPHASTRTVTDVESGQRWLLAALYEQAYTEVLDGDIRRCAELLTEADTFARETGTAAPGLSWVAGEVGRAHLSYELADEALLEQALTTLAPTKDRIEQWSLLLIAQAEAERRRRGVSWAISQLQANLVSLDESRRRNDAWQGYLDSYLALLYTVLGDFVSASKILDGLDQSLALVRVERARLALFAGDDVQALLIAQAIGDSGATKRQRLERCLISATAAWACDKPQESALALQNAADLMERYYLPSALWGVPFALLREAAVAARDAGVADLVELIDAVPEEARCERYGQLTEMEQRTLEAIAVHRSANEAASALFVTQGTVKKHLASVYRKLHAKGRNDAILQAARMGLLPRGYAGEGAA</sequence>
<dbReference type="Pfam" id="PF00196">
    <property type="entry name" value="GerE"/>
    <property type="match status" value="1"/>
</dbReference>
<dbReference type="GO" id="GO:0003677">
    <property type="term" value="F:DNA binding"/>
    <property type="evidence" value="ECO:0007669"/>
    <property type="project" value="UniProtKB-KW"/>
</dbReference>
<gene>
    <name evidence="6" type="primary">malT</name>
    <name evidence="6" type="ORF">LEUCIP111803_01027</name>
</gene>
<keyword evidence="2" id="KW-0238">DNA-binding</keyword>
<evidence type="ECO:0000256" key="1">
    <source>
        <dbReference type="ARBA" id="ARBA00023015"/>
    </source>
</evidence>
<feature type="region of interest" description="Disordered" evidence="4">
    <location>
        <begin position="361"/>
        <end position="380"/>
    </location>
</feature>
<name>A0A916JWK3_9MICO</name>
<dbReference type="EMBL" id="CAJVAP010000009">
    <property type="protein sequence ID" value="CAG7607476.1"/>
    <property type="molecule type" value="Genomic_DNA"/>
</dbReference>
<protein>
    <submittedName>
        <fullName evidence="6">HTH-type transcriptional regulator MalT</fullName>
    </submittedName>
</protein>
<dbReference type="PANTHER" id="PTHR44688">
    <property type="entry name" value="DNA-BINDING TRANSCRIPTIONAL ACTIVATOR DEVR_DOSR"/>
    <property type="match status" value="1"/>
</dbReference>